<accession>A0A1G7PMI2</accession>
<sequence length="328" mass="36379">MTATRITSTFITKNRPDKDHQAAAETRPARRFCAVDSLAMGDPLVGSAAHAERNLLISWPRPKWQRSLRRASDMPDDVATQLEAIAEAGRRVNLIHRRGEDAELHRLFLMPEQREYRVARDELAAFLAAFSRGDSLAAWGGDAIAMPMILCCTHGKKDKCCAKFGYQSYRALADAVARDDLPFDVWESTHLGGCRLATSALVLPALRKYGRLNPDDVPGLLEAEQDGRPYLPCYRGDSRLTPVAQCAQVAALEWLAARGLHARVQVDDALEQSGGPRLTLPVRWQAGEQVGRLTVSCLESELIRHDTCADYERDGAQPSRVWRATHIA</sequence>
<dbReference type="SUPFAM" id="SSF52833">
    <property type="entry name" value="Thioredoxin-like"/>
    <property type="match status" value="1"/>
</dbReference>
<dbReference type="STRING" id="284577.SAMN05216571_102401"/>
<dbReference type="PANTHER" id="PTHR31902:SF22">
    <property type="entry name" value="SLL1203 PROTEIN"/>
    <property type="match status" value="1"/>
</dbReference>
<evidence type="ECO:0008006" key="3">
    <source>
        <dbReference type="Google" id="ProtNLM"/>
    </source>
</evidence>
<dbReference type="CDD" id="cd03062">
    <property type="entry name" value="TRX_Fd_Sucrase"/>
    <property type="match status" value="1"/>
</dbReference>
<gene>
    <name evidence="1" type="ORF">SAMN05216571_102401</name>
</gene>
<dbReference type="EMBL" id="FNCI01000002">
    <property type="protein sequence ID" value="SDF87408.1"/>
    <property type="molecule type" value="Genomic_DNA"/>
</dbReference>
<dbReference type="OrthoDB" id="3399139at2"/>
<evidence type="ECO:0000313" key="1">
    <source>
        <dbReference type="EMBL" id="SDF87408.1"/>
    </source>
</evidence>
<dbReference type="RefSeq" id="WP_092523532.1">
    <property type="nucleotide sequence ID" value="NZ_FNCI01000002.1"/>
</dbReference>
<dbReference type="AlphaFoldDB" id="A0A1G7PMI2"/>
<name>A0A1G7PMI2_9GAMM</name>
<dbReference type="Gene3D" id="3.40.30.10">
    <property type="entry name" value="Glutaredoxin"/>
    <property type="match status" value="1"/>
</dbReference>
<reference evidence="1 2" key="1">
    <citation type="submission" date="2016-10" db="EMBL/GenBank/DDBJ databases">
        <authorList>
            <person name="de Groot N.N."/>
        </authorList>
    </citation>
    <scope>NUCLEOTIDE SEQUENCE [LARGE SCALE GENOMIC DNA]</scope>
    <source>
        <strain evidence="1 2">BH539</strain>
    </source>
</reference>
<dbReference type="InterPro" id="IPR036249">
    <property type="entry name" value="Thioredoxin-like_sf"/>
</dbReference>
<proteinExistence type="predicted"/>
<dbReference type="PANTHER" id="PTHR31902">
    <property type="entry name" value="ACTIN PATCHES DISTAL PROTEIN 1"/>
    <property type="match status" value="1"/>
</dbReference>
<dbReference type="Pfam" id="PF06999">
    <property type="entry name" value="Suc_Fer-like"/>
    <property type="match status" value="1"/>
</dbReference>
<protein>
    <recommendedName>
        <fullName evidence="3">Sucrase/ferredoxin-like protein</fullName>
    </recommendedName>
</protein>
<dbReference type="InterPro" id="IPR009737">
    <property type="entry name" value="Aim32/Apd1-like"/>
</dbReference>
<keyword evidence="2" id="KW-1185">Reference proteome</keyword>
<dbReference type="Proteomes" id="UP000198641">
    <property type="component" value="Unassembled WGS sequence"/>
</dbReference>
<evidence type="ECO:0000313" key="2">
    <source>
        <dbReference type="Proteomes" id="UP000198641"/>
    </source>
</evidence>
<organism evidence="1 2">
    <name type="scientific">Onishia taeanensis</name>
    <dbReference type="NCBI Taxonomy" id="284577"/>
    <lineage>
        <taxon>Bacteria</taxon>
        <taxon>Pseudomonadati</taxon>
        <taxon>Pseudomonadota</taxon>
        <taxon>Gammaproteobacteria</taxon>
        <taxon>Oceanospirillales</taxon>
        <taxon>Halomonadaceae</taxon>
        <taxon>Onishia</taxon>
    </lineage>
</organism>